<organism evidence="1 2">
    <name type="scientific">Ridgeia piscesae</name>
    <name type="common">Tubeworm</name>
    <dbReference type="NCBI Taxonomy" id="27915"/>
    <lineage>
        <taxon>Eukaryota</taxon>
        <taxon>Metazoa</taxon>
        <taxon>Spiralia</taxon>
        <taxon>Lophotrochozoa</taxon>
        <taxon>Annelida</taxon>
        <taxon>Polychaeta</taxon>
        <taxon>Sedentaria</taxon>
        <taxon>Canalipalpata</taxon>
        <taxon>Sabellida</taxon>
        <taxon>Siboglinidae</taxon>
        <taxon>Ridgeia</taxon>
    </lineage>
</organism>
<sequence>MNEYLAIHSSGYLCTNSLCALTAVWLNVSPRSQFVFD</sequence>
<keyword evidence="2" id="KW-1185">Reference proteome</keyword>
<gene>
    <name evidence="1" type="ORF">NP493_242g03036</name>
</gene>
<name>A0AAD9NYT8_RIDPI</name>
<evidence type="ECO:0000313" key="2">
    <source>
        <dbReference type="Proteomes" id="UP001209878"/>
    </source>
</evidence>
<dbReference type="Proteomes" id="UP001209878">
    <property type="component" value="Unassembled WGS sequence"/>
</dbReference>
<dbReference type="EMBL" id="JAODUO010000248">
    <property type="protein sequence ID" value="KAK2184965.1"/>
    <property type="molecule type" value="Genomic_DNA"/>
</dbReference>
<evidence type="ECO:0000313" key="1">
    <source>
        <dbReference type="EMBL" id="KAK2184965.1"/>
    </source>
</evidence>
<proteinExistence type="predicted"/>
<accession>A0AAD9NYT8</accession>
<comment type="caution">
    <text evidence="1">The sequence shown here is derived from an EMBL/GenBank/DDBJ whole genome shotgun (WGS) entry which is preliminary data.</text>
</comment>
<dbReference type="AlphaFoldDB" id="A0AAD9NYT8"/>
<reference evidence="1" key="1">
    <citation type="journal article" date="2023" name="Mol. Biol. Evol.">
        <title>Third-Generation Sequencing Reveals the Adaptive Role of the Epigenome in Three Deep-Sea Polychaetes.</title>
        <authorList>
            <person name="Perez M."/>
            <person name="Aroh O."/>
            <person name="Sun Y."/>
            <person name="Lan Y."/>
            <person name="Juniper S.K."/>
            <person name="Young C.R."/>
            <person name="Angers B."/>
            <person name="Qian P.Y."/>
        </authorList>
    </citation>
    <scope>NUCLEOTIDE SEQUENCE</scope>
    <source>
        <strain evidence="1">R07B-5</strain>
    </source>
</reference>
<protein>
    <submittedName>
        <fullName evidence="1">Uncharacterized protein</fullName>
    </submittedName>
</protein>